<name>A0A098DVN7_GIBZE</name>
<sequence length="73" mass="8048">MTGLHESLVVGLASLVKDLVATLEDKNLARLIINEESLEVEPRDKISTRELGGIQYFNPGPVYGNKKEKVHSS</sequence>
<dbReference type="Proteomes" id="UP000070720">
    <property type="component" value="Chromosome 4"/>
</dbReference>
<reference evidence="2 3" key="2">
    <citation type="journal article" date="2010" name="Nature">
        <title>Comparative genomics reveals mobile pathogenicity chromosomes in Fusarium.</title>
        <authorList>
            <person name="Ma L.J."/>
            <person name="van der Does H.C."/>
            <person name="Borkovich K.A."/>
            <person name="Coleman J.J."/>
            <person name="Daboussi M.J."/>
            <person name="Di Pietro A."/>
            <person name="Dufresne M."/>
            <person name="Freitag M."/>
            <person name="Grabherr M."/>
            <person name="Henrissat B."/>
            <person name="Houterman P.M."/>
            <person name="Kang S."/>
            <person name="Shim W.B."/>
            <person name="Woloshuk C."/>
            <person name="Xie X."/>
            <person name="Xu J.R."/>
            <person name="Antoniw J."/>
            <person name="Baker S.E."/>
            <person name="Bluhm B.H."/>
            <person name="Breakspear A."/>
            <person name="Brown D.W."/>
            <person name="Butchko R.A."/>
            <person name="Chapman S."/>
            <person name="Coulson R."/>
            <person name="Coutinho P.M."/>
            <person name="Danchin E.G."/>
            <person name="Diener A."/>
            <person name="Gale L.R."/>
            <person name="Gardiner D.M."/>
            <person name="Goff S."/>
            <person name="Hammond-Kosack K.E."/>
            <person name="Hilburn K."/>
            <person name="Hua-Van A."/>
            <person name="Jonkers W."/>
            <person name="Kazan K."/>
            <person name="Kodira C.D."/>
            <person name="Koehrsen M."/>
            <person name="Kumar L."/>
            <person name="Lee Y.H."/>
            <person name="Li L."/>
            <person name="Manners J.M."/>
            <person name="Miranda-Saavedra D."/>
            <person name="Mukherjee M."/>
            <person name="Park G."/>
            <person name="Park J."/>
            <person name="Park S.Y."/>
            <person name="Proctor R.H."/>
            <person name="Regev A."/>
            <person name="Ruiz-Roldan M.C."/>
            <person name="Sain D."/>
            <person name="Sakthikumar S."/>
            <person name="Sykes S."/>
            <person name="Schwartz D.C."/>
            <person name="Turgeon B.G."/>
            <person name="Wapinski I."/>
            <person name="Yoder O."/>
            <person name="Young S."/>
            <person name="Zeng Q."/>
            <person name="Zhou S."/>
            <person name="Galagan J."/>
            <person name="Cuomo C.A."/>
            <person name="Kistler H.C."/>
            <person name="Rep M."/>
        </authorList>
    </citation>
    <scope>GENOME REANNOTATION</scope>
    <source>
        <strain evidence="3">ATCC MYA-4620 / CBS 123657 / FGSC 9075 / NRRL 31084 / PH-1</strain>
        <strain evidence="2">PH-1 / ATCC MYA-4620 / FGSC 9075 / NRRL 31084</strain>
    </source>
</reference>
<evidence type="ECO:0000313" key="1">
    <source>
        <dbReference type="EMBL" id="CEF85422.1"/>
    </source>
</evidence>
<reference evidence="1 3" key="3">
    <citation type="journal article" date="2015" name="BMC Genomics">
        <title>The completed genome sequence of the pathogenic ascomycete fungus Fusarium graminearum.</title>
        <authorList>
            <person name="King R."/>
            <person name="Urban M."/>
            <person name="Hammond-Kosack M.C."/>
            <person name="Hassani-Pak K."/>
            <person name="Hammond-Kosack K.E."/>
        </authorList>
    </citation>
    <scope>NUCLEOTIDE SEQUENCE [LARGE SCALE GENOMIC DNA]</scope>
    <source>
        <strain evidence="3">ATCC MYA-4620 / CBS 123657 / FGSC 9075 / NRRL 31084 / PH-1</strain>
        <strain evidence="1">PH-1</strain>
    </source>
</reference>
<accession>A0A098DVN7</accession>
<reference evidence="2 3" key="1">
    <citation type="journal article" date="2007" name="Science">
        <title>The Fusarium graminearum genome reveals a link between localized polymorphism and pathogen specialization.</title>
        <authorList>
            <person name="Cuomo C.A."/>
            <person name="Gueldener U."/>
            <person name="Xu J.-R."/>
            <person name="Trail F."/>
            <person name="Turgeon B.G."/>
            <person name="Di Pietro A."/>
            <person name="Walton J.D."/>
            <person name="Ma L.-J."/>
            <person name="Baker S.E."/>
            <person name="Rep M."/>
            <person name="Adam G."/>
            <person name="Antoniw J."/>
            <person name="Baldwin T."/>
            <person name="Calvo S.E."/>
            <person name="Chang Y.-L."/>
            <person name="DeCaprio D."/>
            <person name="Gale L.R."/>
            <person name="Gnerre S."/>
            <person name="Goswami R.S."/>
            <person name="Hammond-Kosack K."/>
            <person name="Harris L.J."/>
            <person name="Hilburn K."/>
            <person name="Kennell J.C."/>
            <person name="Kroken S."/>
            <person name="Magnuson J.K."/>
            <person name="Mannhaupt G."/>
            <person name="Mauceli E.W."/>
            <person name="Mewes H.-W."/>
            <person name="Mitterbauer R."/>
            <person name="Muehlbauer G."/>
            <person name="Muensterkoetter M."/>
            <person name="Nelson D."/>
            <person name="O'Donnell K."/>
            <person name="Ouellet T."/>
            <person name="Qi W."/>
            <person name="Quesneville H."/>
            <person name="Roncero M.I.G."/>
            <person name="Seong K.-Y."/>
            <person name="Tetko I.V."/>
            <person name="Urban M."/>
            <person name="Waalwijk C."/>
            <person name="Ward T.J."/>
            <person name="Yao J."/>
            <person name="Birren B.W."/>
            <person name="Kistler H.C."/>
        </authorList>
    </citation>
    <scope>NUCLEOTIDE SEQUENCE [LARGE SCALE GENOMIC DNA]</scope>
    <source>
        <strain evidence="3">ATCC MYA-4620 / CBS 123657 / FGSC 9075 / NRRL 31084 / PH-1</strain>
        <strain evidence="2">PH-1 / ATCC MYA-4620 / FGSC 9075 / NRRL 31084</strain>
    </source>
</reference>
<evidence type="ECO:0000313" key="2">
    <source>
        <dbReference type="EnsemblFungi" id="CEF85422"/>
    </source>
</evidence>
<protein>
    <submittedName>
        <fullName evidence="1">Chromosome 4, complete genome</fullName>
    </submittedName>
</protein>
<dbReference type="AlphaFoldDB" id="A0A098DVN7"/>
<proteinExistence type="predicted"/>
<gene>
    <name evidence="1" type="ORF">FGRAMPH1_01T27437</name>
</gene>
<organism evidence="1 3">
    <name type="scientific">Gibberella zeae (strain ATCC MYA-4620 / CBS 123657 / FGSC 9075 / NRRL 31084 / PH-1)</name>
    <name type="common">Wheat head blight fungus</name>
    <name type="synonym">Fusarium graminearum</name>
    <dbReference type="NCBI Taxonomy" id="229533"/>
    <lineage>
        <taxon>Eukaryota</taxon>
        <taxon>Fungi</taxon>
        <taxon>Dikarya</taxon>
        <taxon>Ascomycota</taxon>
        <taxon>Pezizomycotina</taxon>
        <taxon>Sordariomycetes</taxon>
        <taxon>Hypocreomycetidae</taxon>
        <taxon>Hypocreales</taxon>
        <taxon>Nectriaceae</taxon>
        <taxon>Fusarium</taxon>
    </lineage>
</organism>
<keyword evidence="3" id="KW-1185">Reference proteome</keyword>
<dbReference type="EMBL" id="HG970335">
    <property type="protein sequence ID" value="CEF85422.1"/>
    <property type="molecule type" value="Genomic_DNA"/>
</dbReference>
<dbReference type="EnsemblFungi" id="CEF85422">
    <property type="protein sequence ID" value="CEF85422"/>
    <property type="gene ID" value="FGRRES_15545"/>
</dbReference>
<accession>A0A0E0SG59</accession>
<dbReference type="InParanoid" id="A0A098DVN7"/>
<dbReference type="VEuPathDB" id="FungiDB:FGRAMPH1_01G27437"/>
<reference evidence="2" key="4">
    <citation type="submission" date="2017-01" db="UniProtKB">
        <authorList>
            <consortium name="EnsemblFungi"/>
        </authorList>
    </citation>
    <scope>IDENTIFICATION</scope>
    <source>
        <strain evidence="2">PH-1 / ATCC MYA-4620 / FGSC 9075 / NRRL 31084</strain>
    </source>
</reference>
<evidence type="ECO:0000313" key="3">
    <source>
        <dbReference type="Proteomes" id="UP000070720"/>
    </source>
</evidence>